<keyword evidence="2" id="KW-1185">Reference proteome</keyword>
<accession>F1D1M6</accession>
<dbReference type="GeneID" id="10228683"/>
<organism evidence="1 2">
    <name type="scientific">Vibrio phage ICP1</name>
    <dbReference type="NCBI Taxonomy" id="979525"/>
    <lineage>
        <taxon>Viruses</taxon>
        <taxon>Duplodnaviria</taxon>
        <taxon>Heunggongvirae</taxon>
        <taxon>Uroviricota</taxon>
        <taxon>Caudoviricetes</taxon>
        <taxon>Mohonavirus</taxon>
        <taxon>Mohonavirus ICP1</taxon>
    </lineage>
</organism>
<proteinExistence type="predicted"/>
<dbReference type="Proteomes" id="UP000007502">
    <property type="component" value="Segment"/>
</dbReference>
<sequence>MATNIKYLEGTPLYDKLFKLDIVSCTNVVDDGLLCGMLDVIINQKDEIELLKKEIKSLKSHVGISDV</sequence>
<reference evidence="1 2" key="1">
    <citation type="journal article" date="2011" name="MBio">
        <title>Evidence of a dominant lineage of Vibrio cholerae-specific lytic bacteriophages shed by cholera patients over a 10-year period in Dhaka, Bangladesh.</title>
        <authorList>
            <person name="Seed K.D."/>
            <person name="Bodi K.L."/>
            <person name="Kropinski A.M."/>
            <person name="Ackermann H.W."/>
            <person name="Calderwood S.B."/>
            <person name="Qadri F."/>
            <person name="Camilli A."/>
        </authorList>
    </citation>
    <scope>NUCLEOTIDE SEQUENCE [LARGE SCALE GENOMIC DNA]</scope>
</reference>
<evidence type="ECO:0000313" key="1">
    <source>
        <dbReference type="EMBL" id="ADX88020.1"/>
    </source>
</evidence>
<dbReference type="EMBL" id="HQ641347">
    <property type="protein sequence ID" value="ADX88020.1"/>
    <property type="molecule type" value="Genomic_DNA"/>
</dbReference>
<evidence type="ECO:0000313" key="2">
    <source>
        <dbReference type="Proteomes" id="UP000007502"/>
    </source>
</evidence>
<protein>
    <submittedName>
        <fullName evidence="1">Uncharacterized protein ORF202</fullName>
    </submittedName>
</protein>
<gene>
    <name evidence="1" type="primary">ORF202</name>
</gene>
<name>F1D1M6_9CAUD</name>
<dbReference type="RefSeq" id="YP_004251145.1">
    <property type="nucleotide sequence ID" value="NC_015157.1"/>
</dbReference>
<dbReference type="KEGG" id="vg:10228683"/>